<proteinExistence type="predicted"/>
<sequence>MENVSETPIERQRRLKRESAARMRDNQTKDQKKMRKRQCRESMAQKSTCATIALKELYSECSFNVAVYSSLPYL</sequence>
<protein>
    <submittedName>
        <fullName evidence="2">Uncharacterized protein</fullName>
    </submittedName>
</protein>
<dbReference type="Proteomes" id="UP000439903">
    <property type="component" value="Unassembled WGS sequence"/>
</dbReference>
<evidence type="ECO:0000313" key="2">
    <source>
        <dbReference type="EMBL" id="KAF0502351.1"/>
    </source>
</evidence>
<feature type="region of interest" description="Disordered" evidence="1">
    <location>
        <begin position="1"/>
        <end position="39"/>
    </location>
</feature>
<evidence type="ECO:0000313" key="3">
    <source>
        <dbReference type="Proteomes" id="UP000439903"/>
    </source>
</evidence>
<evidence type="ECO:0000256" key="1">
    <source>
        <dbReference type="SAM" id="MobiDB-lite"/>
    </source>
</evidence>
<keyword evidence="3" id="KW-1185">Reference proteome</keyword>
<accession>A0A8H4AJH0</accession>
<organism evidence="2 3">
    <name type="scientific">Gigaspora margarita</name>
    <dbReference type="NCBI Taxonomy" id="4874"/>
    <lineage>
        <taxon>Eukaryota</taxon>
        <taxon>Fungi</taxon>
        <taxon>Fungi incertae sedis</taxon>
        <taxon>Mucoromycota</taxon>
        <taxon>Glomeromycotina</taxon>
        <taxon>Glomeromycetes</taxon>
        <taxon>Diversisporales</taxon>
        <taxon>Gigasporaceae</taxon>
        <taxon>Gigaspora</taxon>
    </lineage>
</organism>
<reference evidence="2 3" key="1">
    <citation type="journal article" date="2019" name="Environ. Microbiol.">
        <title>At the nexus of three kingdoms: the genome of the mycorrhizal fungus Gigaspora margarita provides insights into plant, endobacterial and fungal interactions.</title>
        <authorList>
            <person name="Venice F."/>
            <person name="Ghignone S."/>
            <person name="Salvioli di Fossalunga A."/>
            <person name="Amselem J."/>
            <person name="Novero M."/>
            <person name="Xianan X."/>
            <person name="Sedzielewska Toro K."/>
            <person name="Morin E."/>
            <person name="Lipzen A."/>
            <person name="Grigoriev I.V."/>
            <person name="Henrissat B."/>
            <person name="Martin F.M."/>
            <person name="Bonfante P."/>
        </authorList>
    </citation>
    <scope>NUCLEOTIDE SEQUENCE [LARGE SCALE GENOMIC DNA]</scope>
    <source>
        <strain evidence="2 3">BEG34</strain>
    </source>
</reference>
<feature type="compositionally biased region" description="Basic and acidic residues" evidence="1">
    <location>
        <begin position="8"/>
        <end position="31"/>
    </location>
</feature>
<dbReference type="AlphaFoldDB" id="A0A8H4AJH0"/>
<gene>
    <name evidence="2" type="ORF">F8M41_019827</name>
</gene>
<dbReference type="EMBL" id="WTPW01000526">
    <property type="protein sequence ID" value="KAF0502351.1"/>
    <property type="molecule type" value="Genomic_DNA"/>
</dbReference>
<comment type="caution">
    <text evidence="2">The sequence shown here is derived from an EMBL/GenBank/DDBJ whole genome shotgun (WGS) entry which is preliminary data.</text>
</comment>
<name>A0A8H4AJH0_GIGMA</name>
<dbReference type="OrthoDB" id="10474459at2759"/>